<reference evidence="3 4" key="1">
    <citation type="submission" date="2021-03" db="EMBL/GenBank/DDBJ databases">
        <title>The complete genome sequence of Acetobacter sacchari TBRC 11175.</title>
        <authorList>
            <person name="Charoenyingcharoen P."/>
            <person name="Yukphan P."/>
        </authorList>
    </citation>
    <scope>NUCLEOTIDE SEQUENCE [LARGE SCALE GENOMIC DNA]</scope>
    <source>
        <strain evidence="3 4">TBRC 11175</strain>
    </source>
</reference>
<evidence type="ECO:0000259" key="2">
    <source>
        <dbReference type="SMART" id="SM00854"/>
    </source>
</evidence>
<gene>
    <name evidence="3" type="ORF">J2D73_01645</name>
</gene>
<dbReference type="CDD" id="cd07381">
    <property type="entry name" value="MPP_CapA"/>
    <property type="match status" value="1"/>
</dbReference>
<feature type="domain" description="Capsule synthesis protein CapA" evidence="2">
    <location>
        <begin position="2"/>
        <end position="319"/>
    </location>
</feature>
<dbReference type="Pfam" id="PF09587">
    <property type="entry name" value="PGA_cap"/>
    <property type="match status" value="1"/>
</dbReference>
<dbReference type="InterPro" id="IPR052169">
    <property type="entry name" value="CW_Biosynth-Accessory"/>
</dbReference>
<name>A0ABS3LRF6_9PROT</name>
<sequence>MKLSLTGDSILFRRLNSVTDPTISPLFDIIRECDVSFTNLELVPNDFEGDPALDHGGTHFGARSWVLDELQDAGFDLFAAATNHSLDYGISGLRKSIAELEKRNLCYAGIGANLEEARRPTYFTHPTGTVAMISCVSTFARGQEAAPQTTIMAGRPGVNPLHFNTAHHVTGAEMEQLQSIYARLGLARDRQQKIQLGFAFPALENTLSFGNTTFTLADATRTHTTANESDIGDICRWVREARLVSDTVVVSLHAHESGYNTAGEFDVEIPAPFLSVFAHRAIDEGADVVVCHGPHLLRGMEIYKGHPIFYSLGNFIGQNELVERLPAESYSVNRAALDLTPHQVYKKRSENDRKGFPSDVRFWETVVPICDFSGSKLNSIEILPVSLNLSRNAHTRGRPALATGSEAEKIIDKFMTLSSGCEGVFSRENDRLFWSPDA</sequence>
<dbReference type="RefSeq" id="WP_207878723.1">
    <property type="nucleotide sequence ID" value="NZ_JAFVMF010000001.1"/>
</dbReference>
<dbReference type="Proteomes" id="UP000664771">
    <property type="component" value="Unassembled WGS sequence"/>
</dbReference>
<dbReference type="PANTHER" id="PTHR33393:SF11">
    <property type="entry name" value="POLYGLUTAMINE SYNTHESIS ACCESSORY PROTEIN RV0574C-RELATED"/>
    <property type="match status" value="1"/>
</dbReference>
<keyword evidence="4" id="KW-1185">Reference proteome</keyword>
<evidence type="ECO:0000313" key="4">
    <source>
        <dbReference type="Proteomes" id="UP000664771"/>
    </source>
</evidence>
<proteinExistence type="inferred from homology"/>
<dbReference type="SMART" id="SM00854">
    <property type="entry name" value="PGA_cap"/>
    <property type="match status" value="1"/>
</dbReference>
<evidence type="ECO:0000313" key="3">
    <source>
        <dbReference type="EMBL" id="MBO1358502.1"/>
    </source>
</evidence>
<dbReference type="EMBL" id="JAFVMF010000001">
    <property type="protein sequence ID" value="MBO1358502.1"/>
    <property type="molecule type" value="Genomic_DNA"/>
</dbReference>
<comment type="similarity">
    <text evidence="1">Belongs to the CapA family.</text>
</comment>
<dbReference type="PANTHER" id="PTHR33393">
    <property type="entry name" value="POLYGLUTAMINE SYNTHESIS ACCESSORY PROTEIN RV0574C-RELATED"/>
    <property type="match status" value="1"/>
</dbReference>
<organism evidence="3 4">
    <name type="scientific">Acetobacter sacchari</name>
    <dbReference type="NCBI Taxonomy" id="2661687"/>
    <lineage>
        <taxon>Bacteria</taxon>
        <taxon>Pseudomonadati</taxon>
        <taxon>Pseudomonadota</taxon>
        <taxon>Alphaproteobacteria</taxon>
        <taxon>Acetobacterales</taxon>
        <taxon>Acetobacteraceae</taxon>
        <taxon>Acetobacter</taxon>
    </lineage>
</organism>
<accession>A0ABS3LRF6</accession>
<protein>
    <submittedName>
        <fullName evidence="3">CapA family protein</fullName>
    </submittedName>
</protein>
<dbReference type="InterPro" id="IPR019079">
    <property type="entry name" value="Capsule_synth_CapA"/>
</dbReference>
<dbReference type="InterPro" id="IPR029052">
    <property type="entry name" value="Metallo-depent_PP-like"/>
</dbReference>
<dbReference type="SUPFAM" id="SSF56300">
    <property type="entry name" value="Metallo-dependent phosphatases"/>
    <property type="match status" value="1"/>
</dbReference>
<evidence type="ECO:0000256" key="1">
    <source>
        <dbReference type="ARBA" id="ARBA00005662"/>
    </source>
</evidence>
<comment type="caution">
    <text evidence="3">The sequence shown here is derived from an EMBL/GenBank/DDBJ whole genome shotgun (WGS) entry which is preliminary data.</text>
</comment>